<dbReference type="InterPro" id="IPR018062">
    <property type="entry name" value="HTH_AraC-typ_CS"/>
</dbReference>
<keyword evidence="1" id="KW-0805">Transcription regulation</keyword>
<keyword evidence="2" id="KW-0238">DNA-binding</keyword>
<dbReference type="InterPro" id="IPR018060">
    <property type="entry name" value="HTH_AraC"/>
</dbReference>
<dbReference type="GO" id="GO:0003700">
    <property type="term" value="F:DNA-binding transcription factor activity"/>
    <property type="evidence" value="ECO:0007669"/>
    <property type="project" value="InterPro"/>
</dbReference>
<name>A0A291RT33_9NOCA</name>
<dbReference type="Proteomes" id="UP000221961">
    <property type="component" value="Chromosome"/>
</dbReference>
<dbReference type="AlphaFoldDB" id="A0A291RT33"/>
<evidence type="ECO:0000313" key="5">
    <source>
        <dbReference type="EMBL" id="ATL70439.1"/>
    </source>
</evidence>
<dbReference type="PROSITE" id="PS01124">
    <property type="entry name" value="HTH_ARAC_FAMILY_2"/>
    <property type="match status" value="1"/>
</dbReference>
<dbReference type="PROSITE" id="PS00041">
    <property type="entry name" value="HTH_ARAC_FAMILY_1"/>
    <property type="match status" value="1"/>
</dbReference>
<dbReference type="Pfam" id="PF12833">
    <property type="entry name" value="HTH_18"/>
    <property type="match status" value="1"/>
</dbReference>
<evidence type="ECO:0000259" key="4">
    <source>
        <dbReference type="PROSITE" id="PS01124"/>
    </source>
</evidence>
<accession>A0A291RT33</accession>
<dbReference type="PANTHER" id="PTHR43130">
    <property type="entry name" value="ARAC-FAMILY TRANSCRIPTIONAL REGULATOR"/>
    <property type="match status" value="1"/>
</dbReference>
<sequence length="332" mass="35716">MAVHRVAVLALDGVTPLDLAIPTQIFNARPETPYEMTVCALDSQVATTGGFALIPGGSLEQVRHADTVIVPGFEPLHRPPEAALGVLAKARDRGRRVVSICTGAFALAAAGVLDGLHATTHWNHIDDLERDFPSVRVDRDVLYVDEGNVLTSAGVCCGIDLCLHIVRRDLGAVVANQIARGLVAAPHREGGQAQYVPVPVASSGAASLSGTRGWALQRLDEPLTLRVLARHAGLSQRTFMRRFTEETGTTPLQWLLNARLGKARELLETTDHSVDRIARDCGLGTAANLRLHFRRTLNTTPTAYRRTFTHRHHRDAAGARAADVADIPCAAG</sequence>
<dbReference type="PANTHER" id="PTHR43130:SF3">
    <property type="entry name" value="HTH-TYPE TRANSCRIPTIONAL REGULATOR RV1931C"/>
    <property type="match status" value="1"/>
</dbReference>
<dbReference type="InterPro" id="IPR002818">
    <property type="entry name" value="DJ-1/PfpI"/>
</dbReference>
<dbReference type="EMBL" id="CP023778">
    <property type="protein sequence ID" value="ATL70439.1"/>
    <property type="molecule type" value="Genomic_DNA"/>
</dbReference>
<dbReference type="CDD" id="cd03137">
    <property type="entry name" value="GATase1_AraC_1"/>
    <property type="match status" value="1"/>
</dbReference>
<organism evidence="5 6">
    <name type="scientific">Nocardia terpenica</name>
    <dbReference type="NCBI Taxonomy" id="455432"/>
    <lineage>
        <taxon>Bacteria</taxon>
        <taxon>Bacillati</taxon>
        <taxon>Actinomycetota</taxon>
        <taxon>Actinomycetes</taxon>
        <taxon>Mycobacteriales</taxon>
        <taxon>Nocardiaceae</taxon>
        <taxon>Nocardia</taxon>
    </lineage>
</organism>
<dbReference type="KEGG" id="ntp:CRH09_33935"/>
<dbReference type="InterPro" id="IPR009057">
    <property type="entry name" value="Homeodomain-like_sf"/>
</dbReference>
<dbReference type="Gene3D" id="3.40.50.880">
    <property type="match status" value="1"/>
</dbReference>
<dbReference type="InterPro" id="IPR029062">
    <property type="entry name" value="Class_I_gatase-like"/>
</dbReference>
<protein>
    <submittedName>
        <fullName evidence="5">AraC family transcriptional regulator</fullName>
    </submittedName>
</protein>
<reference evidence="5 6" key="1">
    <citation type="submission" date="2017-10" db="EMBL/GenBank/DDBJ databases">
        <title>Comparative genomics between pathogenic Norcardia.</title>
        <authorList>
            <person name="Zeng L."/>
        </authorList>
    </citation>
    <scope>NUCLEOTIDE SEQUENCE [LARGE SCALE GENOMIC DNA]</scope>
    <source>
        <strain evidence="5 6">NC_YFY_NT001</strain>
    </source>
</reference>
<evidence type="ECO:0000313" key="6">
    <source>
        <dbReference type="Proteomes" id="UP000221961"/>
    </source>
</evidence>
<keyword evidence="3" id="KW-0804">Transcription</keyword>
<evidence type="ECO:0000256" key="1">
    <source>
        <dbReference type="ARBA" id="ARBA00023015"/>
    </source>
</evidence>
<dbReference type="RefSeq" id="WP_098697411.1">
    <property type="nucleotide sequence ID" value="NZ_CP023778.1"/>
</dbReference>
<dbReference type="Gene3D" id="1.10.10.60">
    <property type="entry name" value="Homeodomain-like"/>
    <property type="match status" value="1"/>
</dbReference>
<proteinExistence type="predicted"/>
<gene>
    <name evidence="5" type="ORF">CRH09_33935</name>
</gene>
<feature type="domain" description="HTH araC/xylS-type" evidence="4">
    <location>
        <begin position="209"/>
        <end position="307"/>
    </location>
</feature>
<dbReference type="SMART" id="SM00342">
    <property type="entry name" value="HTH_ARAC"/>
    <property type="match status" value="1"/>
</dbReference>
<dbReference type="GO" id="GO:0043565">
    <property type="term" value="F:sequence-specific DNA binding"/>
    <property type="evidence" value="ECO:0007669"/>
    <property type="project" value="InterPro"/>
</dbReference>
<dbReference type="Pfam" id="PF01965">
    <property type="entry name" value="DJ-1_PfpI"/>
    <property type="match status" value="1"/>
</dbReference>
<evidence type="ECO:0000256" key="2">
    <source>
        <dbReference type="ARBA" id="ARBA00023125"/>
    </source>
</evidence>
<dbReference type="SUPFAM" id="SSF52317">
    <property type="entry name" value="Class I glutamine amidotransferase-like"/>
    <property type="match status" value="1"/>
</dbReference>
<dbReference type="SUPFAM" id="SSF46689">
    <property type="entry name" value="Homeodomain-like"/>
    <property type="match status" value="2"/>
</dbReference>
<dbReference type="InterPro" id="IPR052158">
    <property type="entry name" value="INH-QAR"/>
</dbReference>
<evidence type="ECO:0000256" key="3">
    <source>
        <dbReference type="ARBA" id="ARBA00023163"/>
    </source>
</evidence>
<dbReference type="GeneID" id="88362268"/>